<dbReference type="VEuPathDB" id="FungiDB:AMAG_13857"/>
<keyword evidence="3" id="KW-1185">Reference proteome</keyword>
<protein>
    <submittedName>
        <fullName evidence="2">Uncharacterized protein</fullName>
    </submittedName>
</protein>
<dbReference type="PRINTS" id="PR01217">
    <property type="entry name" value="PRICHEXTENSN"/>
</dbReference>
<organism evidence="2 3">
    <name type="scientific">Allomyces macrogynus (strain ATCC 38327)</name>
    <name type="common">Allomyces javanicus var. macrogynus</name>
    <dbReference type="NCBI Taxonomy" id="578462"/>
    <lineage>
        <taxon>Eukaryota</taxon>
        <taxon>Fungi</taxon>
        <taxon>Fungi incertae sedis</taxon>
        <taxon>Blastocladiomycota</taxon>
        <taxon>Blastocladiomycetes</taxon>
        <taxon>Blastocladiales</taxon>
        <taxon>Blastocladiaceae</taxon>
        <taxon>Allomyces</taxon>
    </lineage>
</organism>
<dbReference type="STRING" id="578462.A0A0L0T2M9"/>
<feature type="compositionally biased region" description="Acidic residues" evidence="1">
    <location>
        <begin position="417"/>
        <end position="435"/>
    </location>
</feature>
<dbReference type="AlphaFoldDB" id="A0A0L0T2M9"/>
<proteinExistence type="predicted"/>
<feature type="compositionally biased region" description="Polar residues" evidence="1">
    <location>
        <begin position="41"/>
        <end position="71"/>
    </location>
</feature>
<name>A0A0L0T2M9_ALLM3</name>
<feature type="region of interest" description="Disordered" evidence="1">
    <location>
        <begin position="413"/>
        <end position="442"/>
    </location>
</feature>
<sequence length="442" mass="46188">MNAENEAPDQNASTPKELTMREKLAIWQEQQRLKKGKRPAGSTTSKSANAQRQPITKTKSSAGLKGSSLTGKISKRSKASAARPALAPLHTNPPSKPASPRALPPLPVSKPATPSKLPPATPPQHSPPAPRPSSPPPRSPPPSTSSPAPKSVPVPAPTSTPAPATPPQLSRLAADLAATQHALAVTRAALERADAELAVVRARALVLEAQTVADAELLAHLQEALDATLDDNATLLSLGDIDGENATVVAQADAEVQTDTTDPEVADLHAQLAAAHQARVLVERDLTLLRAGNAVMLEDAKQREAALAEERDVAVAAATDAADARWQALLDDALATMQGEVRAAVAAAVAKTQTVQAQLAAEKARRVRAERRVVELEDGIGVGVGLTRKRRRTSVGGGGGKRRWSLGVSIVRRSEVESGEGDEEGTLAPDGEEEDVMARALE</sequence>
<evidence type="ECO:0000313" key="2">
    <source>
        <dbReference type="EMBL" id="KNE68981.1"/>
    </source>
</evidence>
<dbReference type="EMBL" id="GG745359">
    <property type="protein sequence ID" value="KNE68981.1"/>
    <property type="molecule type" value="Genomic_DNA"/>
</dbReference>
<evidence type="ECO:0000256" key="1">
    <source>
        <dbReference type="SAM" id="MobiDB-lite"/>
    </source>
</evidence>
<gene>
    <name evidence="2" type="ORF">AMAG_13857</name>
</gene>
<evidence type="ECO:0000313" key="3">
    <source>
        <dbReference type="Proteomes" id="UP000054350"/>
    </source>
</evidence>
<feature type="region of interest" description="Disordered" evidence="1">
    <location>
        <begin position="1"/>
        <end position="167"/>
    </location>
</feature>
<feature type="compositionally biased region" description="Pro residues" evidence="1">
    <location>
        <begin position="116"/>
        <end position="166"/>
    </location>
</feature>
<reference evidence="3" key="2">
    <citation type="submission" date="2009-11" db="EMBL/GenBank/DDBJ databases">
        <title>The Genome Sequence of Allomyces macrogynus strain ATCC 38327.</title>
        <authorList>
            <consortium name="The Broad Institute Genome Sequencing Platform"/>
            <person name="Russ C."/>
            <person name="Cuomo C."/>
            <person name="Shea T."/>
            <person name="Young S.K."/>
            <person name="Zeng Q."/>
            <person name="Koehrsen M."/>
            <person name="Haas B."/>
            <person name="Borodovsky M."/>
            <person name="Guigo R."/>
            <person name="Alvarado L."/>
            <person name="Berlin A."/>
            <person name="Borenstein D."/>
            <person name="Chen Z."/>
            <person name="Engels R."/>
            <person name="Freedman E."/>
            <person name="Gellesch M."/>
            <person name="Goldberg J."/>
            <person name="Griggs A."/>
            <person name="Gujja S."/>
            <person name="Heiman D."/>
            <person name="Hepburn T."/>
            <person name="Howarth C."/>
            <person name="Jen D."/>
            <person name="Larson L."/>
            <person name="Lewis B."/>
            <person name="Mehta T."/>
            <person name="Park D."/>
            <person name="Pearson M."/>
            <person name="Roberts A."/>
            <person name="Saif S."/>
            <person name="Shenoy N."/>
            <person name="Sisk P."/>
            <person name="Stolte C."/>
            <person name="Sykes S."/>
            <person name="Walk T."/>
            <person name="White J."/>
            <person name="Yandava C."/>
            <person name="Burger G."/>
            <person name="Gray M.W."/>
            <person name="Holland P.W.H."/>
            <person name="King N."/>
            <person name="Lang F.B.F."/>
            <person name="Roger A.J."/>
            <person name="Ruiz-Trillo I."/>
            <person name="Lander E."/>
            <person name="Nusbaum C."/>
        </authorList>
    </citation>
    <scope>NUCLEOTIDE SEQUENCE [LARGE SCALE GENOMIC DNA]</scope>
    <source>
        <strain evidence="3">ATCC 38327</strain>
    </source>
</reference>
<reference evidence="2 3" key="1">
    <citation type="submission" date="2009-11" db="EMBL/GenBank/DDBJ databases">
        <title>Annotation of Allomyces macrogynus ATCC 38327.</title>
        <authorList>
            <consortium name="The Broad Institute Genome Sequencing Platform"/>
            <person name="Russ C."/>
            <person name="Cuomo C."/>
            <person name="Burger G."/>
            <person name="Gray M.W."/>
            <person name="Holland P.W.H."/>
            <person name="King N."/>
            <person name="Lang F.B.F."/>
            <person name="Roger A.J."/>
            <person name="Ruiz-Trillo I."/>
            <person name="Young S.K."/>
            <person name="Zeng Q."/>
            <person name="Gargeya S."/>
            <person name="Fitzgerald M."/>
            <person name="Haas B."/>
            <person name="Abouelleil A."/>
            <person name="Alvarado L."/>
            <person name="Arachchi H.M."/>
            <person name="Berlin A."/>
            <person name="Chapman S.B."/>
            <person name="Gearin G."/>
            <person name="Goldberg J."/>
            <person name="Griggs A."/>
            <person name="Gujja S."/>
            <person name="Hansen M."/>
            <person name="Heiman D."/>
            <person name="Howarth C."/>
            <person name="Larimer J."/>
            <person name="Lui A."/>
            <person name="MacDonald P.J.P."/>
            <person name="McCowen C."/>
            <person name="Montmayeur A."/>
            <person name="Murphy C."/>
            <person name="Neiman D."/>
            <person name="Pearson M."/>
            <person name="Priest M."/>
            <person name="Roberts A."/>
            <person name="Saif S."/>
            <person name="Shea T."/>
            <person name="Sisk P."/>
            <person name="Stolte C."/>
            <person name="Sykes S."/>
            <person name="Wortman J."/>
            <person name="Nusbaum C."/>
            <person name="Birren B."/>
        </authorList>
    </citation>
    <scope>NUCLEOTIDE SEQUENCE [LARGE SCALE GENOMIC DNA]</scope>
    <source>
        <strain evidence="2 3">ATCC 38327</strain>
    </source>
</reference>
<dbReference type="Proteomes" id="UP000054350">
    <property type="component" value="Unassembled WGS sequence"/>
</dbReference>
<accession>A0A0L0T2M9</accession>
<feature type="compositionally biased region" description="Low complexity" evidence="1">
    <location>
        <begin position="79"/>
        <end position="89"/>
    </location>
</feature>
<feature type="compositionally biased region" description="Pro residues" evidence="1">
    <location>
        <begin position="94"/>
        <end position="108"/>
    </location>
</feature>